<dbReference type="PANTHER" id="PTHR19848">
    <property type="entry name" value="WD40 REPEAT PROTEIN"/>
    <property type="match status" value="1"/>
</dbReference>
<accession>A0A4Q9Q306</accession>
<dbReference type="Gene3D" id="2.130.10.10">
    <property type="entry name" value="YVTN repeat-like/Quinoprotein amine dehydrogenase"/>
    <property type="match status" value="2"/>
</dbReference>
<evidence type="ECO:0000256" key="2">
    <source>
        <dbReference type="ARBA" id="ARBA00022737"/>
    </source>
</evidence>
<organism evidence="4 5">
    <name type="scientific">Dichomitus squalens</name>
    <dbReference type="NCBI Taxonomy" id="114155"/>
    <lineage>
        <taxon>Eukaryota</taxon>
        <taxon>Fungi</taxon>
        <taxon>Dikarya</taxon>
        <taxon>Basidiomycota</taxon>
        <taxon>Agaricomycotina</taxon>
        <taxon>Agaricomycetes</taxon>
        <taxon>Polyporales</taxon>
        <taxon>Polyporaceae</taxon>
        <taxon>Dichomitus</taxon>
    </lineage>
</organism>
<dbReference type="AlphaFoldDB" id="A0A4Q9Q306"/>
<sequence length="312" mass="34523">MRTSLGQDYNQMMWSSLEPLLSAGDLEVTIEVVGGRPNRRGWWKRMFERTLPALHARSRLTVECHAGPCELSGHEGGIIALTLFPDGCWIATASEDKSIVLWNALDGTAVRDWVVHYHHEVVTRTTLVFSPNSQQLASCGWRDGRIAIWDVVDGRRLATLYDTFDETDDVTARVAVVPDSTCAWSSDGAMLATVSHRDESEGVARIWDTRTYKQLSPIPSRPGYTGPISSPDGLWWAVIYEGLVQVIGAIDKNDSPLAVPCHAISAARGLNACSFDPASMRIAAAYKEGKLCVWNLRSGKELLLKRQQTRLT</sequence>
<dbReference type="EMBL" id="ML145098">
    <property type="protein sequence ID" value="TBU61519.1"/>
    <property type="molecule type" value="Genomic_DNA"/>
</dbReference>
<feature type="repeat" description="WD" evidence="3">
    <location>
        <begin position="71"/>
        <end position="112"/>
    </location>
</feature>
<proteinExistence type="predicted"/>
<dbReference type="STRING" id="114155.A0A4Q9Q306"/>
<dbReference type="PROSITE" id="PS50294">
    <property type="entry name" value="WD_REPEATS_REGION"/>
    <property type="match status" value="1"/>
</dbReference>
<keyword evidence="2" id="KW-0677">Repeat</keyword>
<dbReference type="SUPFAM" id="SSF50978">
    <property type="entry name" value="WD40 repeat-like"/>
    <property type="match status" value="1"/>
</dbReference>
<dbReference type="PROSITE" id="PS50082">
    <property type="entry name" value="WD_REPEATS_2"/>
    <property type="match status" value="1"/>
</dbReference>
<gene>
    <name evidence="4" type="ORF">BD310DRAFT_975133</name>
</gene>
<evidence type="ECO:0000313" key="5">
    <source>
        <dbReference type="Proteomes" id="UP000292082"/>
    </source>
</evidence>
<dbReference type="SMART" id="SM00320">
    <property type="entry name" value="WD40"/>
    <property type="match status" value="4"/>
</dbReference>
<dbReference type="PANTHER" id="PTHR19848:SF8">
    <property type="entry name" value="F-BOX AND WD REPEAT DOMAIN CONTAINING 7"/>
    <property type="match status" value="1"/>
</dbReference>
<evidence type="ECO:0000256" key="3">
    <source>
        <dbReference type="PROSITE-ProRule" id="PRU00221"/>
    </source>
</evidence>
<evidence type="ECO:0000256" key="1">
    <source>
        <dbReference type="ARBA" id="ARBA00022574"/>
    </source>
</evidence>
<evidence type="ECO:0000313" key="4">
    <source>
        <dbReference type="EMBL" id="TBU61519.1"/>
    </source>
</evidence>
<keyword evidence="1 3" id="KW-0853">WD repeat</keyword>
<name>A0A4Q9Q306_9APHY</name>
<protein>
    <submittedName>
        <fullName evidence="4">WD40-repeat-containing domain protein</fullName>
    </submittedName>
</protein>
<dbReference type="Proteomes" id="UP000292082">
    <property type="component" value="Unassembled WGS sequence"/>
</dbReference>
<keyword evidence="5" id="KW-1185">Reference proteome</keyword>
<dbReference type="InterPro" id="IPR036322">
    <property type="entry name" value="WD40_repeat_dom_sf"/>
</dbReference>
<reference evidence="4 5" key="1">
    <citation type="submission" date="2019-01" db="EMBL/GenBank/DDBJ databases">
        <title>Draft genome sequences of three monokaryotic isolates of the white-rot basidiomycete fungus Dichomitus squalens.</title>
        <authorList>
            <consortium name="DOE Joint Genome Institute"/>
            <person name="Lopez S.C."/>
            <person name="Andreopoulos B."/>
            <person name="Pangilinan J."/>
            <person name="Lipzen A."/>
            <person name="Riley R."/>
            <person name="Ahrendt S."/>
            <person name="Ng V."/>
            <person name="Barry K."/>
            <person name="Daum C."/>
            <person name="Grigoriev I.V."/>
            <person name="Hilden K.S."/>
            <person name="Makela M.R."/>
            <person name="de Vries R.P."/>
        </authorList>
    </citation>
    <scope>NUCLEOTIDE SEQUENCE [LARGE SCALE GENOMIC DNA]</scope>
    <source>
        <strain evidence="4 5">CBS 464.89</strain>
    </source>
</reference>
<dbReference type="Pfam" id="PF00400">
    <property type="entry name" value="WD40"/>
    <property type="match status" value="2"/>
</dbReference>
<dbReference type="InterPro" id="IPR001680">
    <property type="entry name" value="WD40_rpt"/>
</dbReference>
<dbReference type="InterPro" id="IPR015943">
    <property type="entry name" value="WD40/YVTN_repeat-like_dom_sf"/>
</dbReference>